<proteinExistence type="predicted"/>
<dbReference type="InterPro" id="IPR050678">
    <property type="entry name" value="DNA_Partitioning_ATPase"/>
</dbReference>
<dbReference type="PANTHER" id="PTHR13696">
    <property type="entry name" value="P-LOOP CONTAINING NUCLEOSIDE TRIPHOSPHATE HYDROLASE"/>
    <property type="match status" value="1"/>
</dbReference>
<dbReference type="PATRIC" id="fig|1411148.3.peg.503"/>
<accession>W2C5P2</accession>
<gene>
    <name evidence="2" type="ORF">N425_03785</name>
</gene>
<evidence type="ECO:0000313" key="3">
    <source>
        <dbReference type="Proteomes" id="UP000018837"/>
    </source>
</evidence>
<dbReference type="PANTHER" id="PTHR13696:SF52">
    <property type="entry name" value="PARA FAMILY PROTEIN CT_582"/>
    <property type="match status" value="1"/>
</dbReference>
<evidence type="ECO:0000313" key="2">
    <source>
        <dbReference type="EMBL" id="ETK02534.1"/>
    </source>
</evidence>
<dbReference type="Pfam" id="PF01656">
    <property type="entry name" value="CbiA"/>
    <property type="match status" value="1"/>
</dbReference>
<dbReference type="EMBL" id="AYUF01000340">
    <property type="protein sequence ID" value="ETK02534.1"/>
    <property type="molecule type" value="Genomic_DNA"/>
</dbReference>
<dbReference type="InterPro" id="IPR002586">
    <property type="entry name" value="CobQ/CobB/MinD/ParA_Nub-bd_dom"/>
</dbReference>
<dbReference type="Proteomes" id="UP000018837">
    <property type="component" value="Unassembled WGS sequence"/>
</dbReference>
<dbReference type="SUPFAM" id="SSF52540">
    <property type="entry name" value="P-loop containing nucleoside triphosphate hydrolases"/>
    <property type="match status" value="1"/>
</dbReference>
<dbReference type="Gene3D" id="3.40.50.300">
    <property type="entry name" value="P-loop containing nucleotide triphosphate hydrolases"/>
    <property type="match status" value="1"/>
</dbReference>
<organism evidence="2 3">
    <name type="scientific">Tannerella sp. oral taxon BU063 isolate Cell 2</name>
    <dbReference type="NCBI Taxonomy" id="1411148"/>
    <lineage>
        <taxon>Bacteria</taxon>
        <taxon>Pseudomonadati</taxon>
        <taxon>Bacteroidota</taxon>
        <taxon>Bacteroidia</taxon>
        <taxon>Bacteroidales</taxon>
        <taxon>Tannerellaceae</taxon>
        <taxon>Tannerella</taxon>
    </lineage>
</organism>
<protein>
    <submittedName>
        <fullName evidence="2">Conjugal transfer protein TraA</fullName>
    </submittedName>
</protein>
<comment type="caution">
    <text evidence="2">The sequence shown here is derived from an EMBL/GenBank/DDBJ whole genome shotgun (WGS) entry which is preliminary data.</text>
</comment>
<reference evidence="2 3" key="1">
    <citation type="submission" date="2013-11" db="EMBL/GenBank/DDBJ databases">
        <title>Single cell genomics of uncultured Tannerella BU063 (oral taxon 286).</title>
        <authorList>
            <person name="Beall C.J."/>
            <person name="Campbell A.G."/>
            <person name="Griffen A.L."/>
            <person name="Podar M."/>
            <person name="Leys E.J."/>
        </authorList>
    </citation>
    <scope>NUCLEOTIDE SEQUENCE [LARGE SCALE GENOMIC DNA]</scope>
    <source>
        <strain evidence="2">Cell 2</strain>
    </source>
</reference>
<sequence>MTQNTPESPIYLGFASQKGGVGKSSLAEALASILYYEKGIPLLVVDCDGTQESFYKLRERERALIEDSKELSDQMKAHFTQFGKPAYPIIRSRPGRAIGDAEAFLRKTDKTAALVIFDFPGHAGAEELLELSIEMDYLISPIEADPQSLASGFAYAQTIRDLGVSFGDARIRDLLLLWNKINRSANMAVVDHYTRYAADESLNLFNTRIYHSVRFARELGQGGVKGVFRSSYLPPARTLRLPTGIDAWVEETIERLHLNPAAV</sequence>
<name>W2C5P2_9BACT</name>
<dbReference type="InterPro" id="IPR027417">
    <property type="entry name" value="P-loop_NTPase"/>
</dbReference>
<dbReference type="AlphaFoldDB" id="W2C5P2"/>
<evidence type="ECO:0000259" key="1">
    <source>
        <dbReference type="Pfam" id="PF01656"/>
    </source>
</evidence>
<feature type="domain" description="CobQ/CobB/MinD/ParA nucleotide binding" evidence="1">
    <location>
        <begin position="14"/>
        <end position="197"/>
    </location>
</feature>